<accession>A0A9K3KAG9</accession>
<dbReference type="Proteomes" id="UP000693970">
    <property type="component" value="Unassembled WGS sequence"/>
</dbReference>
<comment type="caution">
    <text evidence="1">The sequence shown here is derived from an EMBL/GenBank/DDBJ whole genome shotgun (WGS) entry which is preliminary data.</text>
</comment>
<reference evidence="1" key="1">
    <citation type="journal article" date="2021" name="Sci. Rep.">
        <title>Diploid genomic architecture of Nitzschia inconspicua, an elite biomass production diatom.</title>
        <authorList>
            <person name="Oliver A."/>
            <person name="Podell S."/>
            <person name="Pinowska A."/>
            <person name="Traller J.C."/>
            <person name="Smith S.R."/>
            <person name="McClure R."/>
            <person name="Beliaev A."/>
            <person name="Bohutskyi P."/>
            <person name="Hill E.A."/>
            <person name="Rabines A."/>
            <person name="Zheng H."/>
            <person name="Allen L.Z."/>
            <person name="Kuo A."/>
            <person name="Grigoriev I.V."/>
            <person name="Allen A.E."/>
            <person name="Hazlebeck D."/>
            <person name="Allen E.E."/>
        </authorList>
    </citation>
    <scope>NUCLEOTIDE SEQUENCE</scope>
    <source>
        <strain evidence="1">Hildebrandi</strain>
    </source>
</reference>
<dbReference type="EMBL" id="JAGRRH010000032">
    <property type="protein sequence ID" value="KAG7339585.1"/>
    <property type="molecule type" value="Genomic_DNA"/>
</dbReference>
<dbReference type="AlphaFoldDB" id="A0A9K3KAG9"/>
<gene>
    <name evidence="1" type="ORF">IV203_025178</name>
</gene>
<protein>
    <submittedName>
        <fullName evidence="1">Uncharacterized protein</fullName>
    </submittedName>
</protein>
<sequence>MTRWKLDLKRWTLVDCVNHNPDADVHLFRCDTVDWNMSRGSPPANQRRAIDSLDDVGMSPLGVLPLFLFLSPPIRRNMVSHGTRSLLM</sequence>
<evidence type="ECO:0000313" key="1">
    <source>
        <dbReference type="EMBL" id="KAG7339585.1"/>
    </source>
</evidence>
<name>A0A9K3KAG9_9STRA</name>
<organism evidence="1 2">
    <name type="scientific">Nitzschia inconspicua</name>
    <dbReference type="NCBI Taxonomy" id="303405"/>
    <lineage>
        <taxon>Eukaryota</taxon>
        <taxon>Sar</taxon>
        <taxon>Stramenopiles</taxon>
        <taxon>Ochrophyta</taxon>
        <taxon>Bacillariophyta</taxon>
        <taxon>Bacillariophyceae</taxon>
        <taxon>Bacillariophycidae</taxon>
        <taxon>Bacillariales</taxon>
        <taxon>Bacillariaceae</taxon>
        <taxon>Nitzschia</taxon>
    </lineage>
</organism>
<keyword evidence="2" id="KW-1185">Reference proteome</keyword>
<evidence type="ECO:0000313" key="2">
    <source>
        <dbReference type="Proteomes" id="UP000693970"/>
    </source>
</evidence>
<reference evidence="1" key="2">
    <citation type="submission" date="2021-04" db="EMBL/GenBank/DDBJ databases">
        <authorList>
            <person name="Podell S."/>
        </authorList>
    </citation>
    <scope>NUCLEOTIDE SEQUENCE</scope>
    <source>
        <strain evidence="1">Hildebrandi</strain>
    </source>
</reference>
<proteinExistence type="predicted"/>